<proteinExistence type="predicted"/>
<dbReference type="Proteomes" id="UP001418222">
    <property type="component" value="Unassembled WGS sequence"/>
</dbReference>
<organism evidence="2 3">
    <name type="scientific">Platanthera zijinensis</name>
    <dbReference type="NCBI Taxonomy" id="2320716"/>
    <lineage>
        <taxon>Eukaryota</taxon>
        <taxon>Viridiplantae</taxon>
        <taxon>Streptophyta</taxon>
        <taxon>Embryophyta</taxon>
        <taxon>Tracheophyta</taxon>
        <taxon>Spermatophyta</taxon>
        <taxon>Magnoliopsida</taxon>
        <taxon>Liliopsida</taxon>
        <taxon>Asparagales</taxon>
        <taxon>Orchidaceae</taxon>
        <taxon>Orchidoideae</taxon>
        <taxon>Orchideae</taxon>
        <taxon>Orchidinae</taxon>
        <taxon>Platanthera</taxon>
    </lineage>
</organism>
<feature type="transmembrane region" description="Helical" evidence="1">
    <location>
        <begin position="7"/>
        <end position="32"/>
    </location>
</feature>
<evidence type="ECO:0000313" key="3">
    <source>
        <dbReference type="Proteomes" id="UP001418222"/>
    </source>
</evidence>
<protein>
    <submittedName>
        <fullName evidence="2">Uncharacterized protein</fullName>
    </submittedName>
</protein>
<comment type="caution">
    <text evidence="2">The sequence shown here is derived from an EMBL/GenBank/DDBJ whole genome shotgun (WGS) entry which is preliminary data.</text>
</comment>
<keyword evidence="3" id="KW-1185">Reference proteome</keyword>
<name>A0AAP0BPZ1_9ASPA</name>
<accession>A0AAP0BPZ1</accession>
<keyword evidence="1" id="KW-0812">Transmembrane</keyword>
<keyword evidence="1" id="KW-0472">Membrane</keyword>
<gene>
    <name evidence="2" type="ORF">KSP39_PZI006466</name>
</gene>
<evidence type="ECO:0000313" key="2">
    <source>
        <dbReference type="EMBL" id="KAK8946362.1"/>
    </source>
</evidence>
<reference evidence="2 3" key="1">
    <citation type="journal article" date="2022" name="Nat. Plants">
        <title>Genomes of leafy and leafless Platanthera orchids illuminate the evolution of mycoheterotrophy.</title>
        <authorList>
            <person name="Li M.H."/>
            <person name="Liu K.W."/>
            <person name="Li Z."/>
            <person name="Lu H.C."/>
            <person name="Ye Q.L."/>
            <person name="Zhang D."/>
            <person name="Wang J.Y."/>
            <person name="Li Y.F."/>
            <person name="Zhong Z.M."/>
            <person name="Liu X."/>
            <person name="Yu X."/>
            <person name="Liu D.K."/>
            <person name="Tu X.D."/>
            <person name="Liu B."/>
            <person name="Hao Y."/>
            <person name="Liao X.Y."/>
            <person name="Jiang Y.T."/>
            <person name="Sun W.H."/>
            <person name="Chen J."/>
            <person name="Chen Y.Q."/>
            <person name="Ai Y."/>
            <person name="Zhai J.W."/>
            <person name="Wu S.S."/>
            <person name="Zhou Z."/>
            <person name="Hsiao Y.Y."/>
            <person name="Wu W.L."/>
            <person name="Chen Y.Y."/>
            <person name="Lin Y.F."/>
            <person name="Hsu J.L."/>
            <person name="Li C.Y."/>
            <person name="Wang Z.W."/>
            <person name="Zhao X."/>
            <person name="Zhong W.Y."/>
            <person name="Ma X.K."/>
            <person name="Ma L."/>
            <person name="Huang J."/>
            <person name="Chen G.Z."/>
            <person name="Huang M.Z."/>
            <person name="Huang L."/>
            <person name="Peng D.H."/>
            <person name="Luo Y.B."/>
            <person name="Zou S.Q."/>
            <person name="Chen S.P."/>
            <person name="Lan S."/>
            <person name="Tsai W.C."/>
            <person name="Van de Peer Y."/>
            <person name="Liu Z.J."/>
        </authorList>
    </citation>
    <scope>NUCLEOTIDE SEQUENCE [LARGE SCALE GENOMIC DNA]</scope>
    <source>
        <strain evidence="2">Lor287</strain>
    </source>
</reference>
<dbReference type="EMBL" id="JBBWWQ010000005">
    <property type="protein sequence ID" value="KAK8946362.1"/>
    <property type="molecule type" value="Genomic_DNA"/>
</dbReference>
<evidence type="ECO:0000256" key="1">
    <source>
        <dbReference type="SAM" id="Phobius"/>
    </source>
</evidence>
<dbReference type="AlphaFoldDB" id="A0AAP0BPZ1"/>
<sequence length="76" mass="8881">MKHLLKFTYISIICCFTLFIANIYIFLAIFILQLSVTAFDGYLRFRILFAQLGGYEFSCVIAPTHLRSIIDFYVQN</sequence>
<keyword evidence="1" id="KW-1133">Transmembrane helix</keyword>